<keyword evidence="2" id="KW-1185">Reference proteome</keyword>
<sequence length="56" mass="5779">MREEPERPARPKEIPMKTSVVAVLVATVTALGLAGGVVPHAPEQVLASPCCKSAGQ</sequence>
<evidence type="ECO:0000313" key="1">
    <source>
        <dbReference type="EMBL" id="GIG34246.1"/>
    </source>
</evidence>
<proteinExistence type="predicted"/>
<dbReference type="Proteomes" id="UP000618382">
    <property type="component" value="Unassembled WGS sequence"/>
</dbReference>
<dbReference type="EMBL" id="BONN01000014">
    <property type="protein sequence ID" value="GIG34246.1"/>
    <property type="molecule type" value="Genomic_DNA"/>
</dbReference>
<reference evidence="1 2" key="1">
    <citation type="submission" date="2021-01" db="EMBL/GenBank/DDBJ databases">
        <title>Whole genome shotgun sequence of Cellulomonas oligotrophica NBRC 109435.</title>
        <authorList>
            <person name="Komaki H."/>
            <person name="Tamura T."/>
        </authorList>
    </citation>
    <scope>NUCLEOTIDE SEQUENCE [LARGE SCALE GENOMIC DNA]</scope>
    <source>
        <strain evidence="1 2">NBRC 109435</strain>
    </source>
</reference>
<protein>
    <submittedName>
        <fullName evidence="1">Uncharacterized protein</fullName>
    </submittedName>
</protein>
<organism evidence="1 2">
    <name type="scientific">Cellulomonas oligotrophica</name>
    <dbReference type="NCBI Taxonomy" id="931536"/>
    <lineage>
        <taxon>Bacteria</taxon>
        <taxon>Bacillati</taxon>
        <taxon>Actinomycetota</taxon>
        <taxon>Actinomycetes</taxon>
        <taxon>Micrococcales</taxon>
        <taxon>Cellulomonadaceae</taxon>
        <taxon>Cellulomonas</taxon>
    </lineage>
</organism>
<evidence type="ECO:0000313" key="2">
    <source>
        <dbReference type="Proteomes" id="UP000618382"/>
    </source>
</evidence>
<name>A0ABQ4DEU0_9CELL</name>
<comment type="caution">
    <text evidence="1">The sequence shown here is derived from an EMBL/GenBank/DDBJ whole genome shotgun (WGS) entry which is preliminary data.</text>
</comment>
<gene>
    <name evidence="1" type="ORF">Col01nite_34050</name>
</gene>
<accession>A0ABQ4DEU0</accession>